<proteinExistence type="predicted"/>
<comment type="caution">
    <text evidence="1">The sequence shown here is derived from an EMBL/GenBank/DDBJ whole genome shotgun (WGS) entry which is preliminary data.</text>
</comment>
<organism evidence="1 2">
    <name type="scientific">Leucobacter massiliensis</name>
    <dbReference type="NCBI Taxonomy" id="1686285"/>
    <lineage>
        <taxon>Bacteria</taxon>
        <taxon>Bacillati</taxon>
        <taxon>Actinomycetota</taxon>
        <taxon>Actinomycetes</taxon>
        <taxon>Micrococcales</taxon>
        <taxon>Microbacteriaceae</taxon>
        <taxon>Leucobacter</taxon>
    </lineage>
</organism>
<protein>
    <submittedName>
        <fullName evidence="1">Uncharacterized protein</fullName>
    </submittedName>
</protein>
<reference evidence="1 2" key="1">
    <citation type="journal article" date="2017" name="New Microbes New Infect">
        <title>Genome sequence of 'Leucobacter massiliensis' sp. nov. isolated from human pharynx after travel to the 2014 Hajj.</title>
        <authorList>
            <person name="Leangapichart T."/>
            <person name="Gautret P."/>
            <person name="Nguyen T.T."/>
            <person name="Armstrong N."/>
            <person name="Rolain J.M."/>
        </authorList>
    </citation>
    <scope>NUCLEOTIDE SEQUENCE [LARGE SCALE GENOMIC DNA]</scope>
    <source>
        <strain evidence="1 2">122RC15</strain>
    </source>
</reference>
<dbReference type="AlphaFoldDB" id="A0A2S9QR33"/>
<keyword evidence="2" id="KW-1185">Reference proteome</keyword>
<evidence type="ECO:0000313" key="2">
    <source>
        <dbReference type="Proteomes" id="UP000238650"/>
    </source>
</evidence>
<accession>A0A2S9QR33</accession>
<name>A0A2S9QR33_9MICO</name>
<sequence>MRVGSDPSFLPAPTARTSRRHFAVHVLLTGDIGAHRDDGALRNLVIDPLLDPGLAPTNVFAAGCNADRLAALAARGLRAGAALTGAGLGAGTEPGRGAETVIDRHVFGNSIRSLQIA</sequence>
<evidence type="ECO:0000313" key="1">
    <source>
        <dbReference type="EMBL" id="PRI12057.1"/>
    </source>
</evidence>
<dbReference type="EMBL" id="MWZD01000013">
    <property type="protein sequence ID" value="PRI12057.1"/>
    <property type="molecule type" value="Genomic_DNA"/>
</dbReference>
<dbReference type="Proteomes" id="UP000238650">
    <property type="component" value="Unassembled WGS sequence"/>
</dbReference>
<gene>
    <name evidence="1" type="ORF">B4915_03060</name>
</gene>